<dbReference type="GO" id="GO:0004413">
    <property type="term" value="F:homoserine kinase activity"/>
    <property type="evidence" value="ECO:0007669"/>
    <property type="project" value="UniProtKB-UniRule"/>
</dbReference>
<dbReference type="KEGG" id="ome:OLMES_0965"/>
<dbReference type="EC" id="2.7.1.39" evidence="8 9"/>
<feature type="domain" description="Aminoglycoside phosphotransferase" evidence="10">
    <location>
        <begin position="28"/>
        <end position="260"/>
    </location>
</feature>
<reference evidence="11 12" key="1">
    <citation type="submission" date="2017-05" db="EMBL/GenBank/DDBJ databases">
        <title>Genomic insights into alkan degradation activity of Oleiphilus messinensis.</title>
        <authorList>
            <person name="Kozyavkin S.A."/>
            <person name="Slesarev A.I."/>
            <person name="Golyshin P.N."/>
            <person name="Korzhenkov A."/>
            <person name="Golyshina O.N."/>
            <person name="Toshchakov S.V."/>
        </authorList>
    </citation>
    <scope>NUCLEOTIDE SEQUENCE [LARGE SCALE GENOMIC DNA]</scope>
    <source>
        <strain evidence="11 12">ME102</strain>
    </source>
</reference>
<keyword evidence="5 8" id="KW-0418">Kinase</keyword>
<sequence>MAVFTPLTQQDMVQILTQYTVGQLDSYREIGQGIENSNFFVFSREASHPKQTDVQKPDELTRWVLTVFETLKADELPFFMALTTHLADSALPVPAPQITHTGKLWLEVRGKPAALFPCLRGEWVANPSRTQCAALGRYLAKMHVVLRDFSQTRAQPRDMAWITRSIKQLQGLISAFDERLLHNIVQFLEDNASPMQLCSVGTVHGDLFRDNVLFTGDSITGVIDFYHSCQDYLLFDLAVATNDWCLDAERGFLEDKHEAMVSAYRGLQTWTQADEDCWPAIQLLAALRFWLSRLLSRYLGGYQGQSTQGDITKDPDEFKCRILHIVRRYQLFPIKPV</sequence>
<dbReference type="InterPro" id="IPR002575">
    <property type="entry name" value="Aminoglycoside_PTrfase"/>
</dbReference>
<evidence type="ECO:0000256" key="7">
    <source>
        <dbReference type="ARBA" id="ARBA00038240"/>
    </source>
</evidence>
<organism evidence="11 12">
    <name type="scientific">Oleiphilus messinensis</name>
    <dbReference type="NCBI Taxonomy" id="141451"/>
    <lineage>
        <taxon>Bacteria</taxon>
        <taxon>Pseudomonadati</taxon>
        <taxon>Pseudomonadota</taxon>
        <taxon>Gammaproteobacteria</taxon>
        <taxon>Oceanospirillales</taxon>
        <taxon>Oleiphilaceae</taxon>
        <taxon>Oleiphilus</taxon>
    </lineage>
</organism>
<dbReference type="NCBIfam" id="NF003558">
    <property type="entry name" value="PRK05231.1"/>
    <property type="match status" value="1"/>
</dbReference>
<evidence type="ECO:0000313" key="12">
    <source>
        <dbReference type="Proteomes" id="UP000196027"/>
    </source>
</evidence>
<dbReference type="GO" id="GO:0005524">
    <property type="term" value="F:ATP binding"/>
    <property type="evidence" value="ECO:0007669"/>
    <property type="project" value="UniProtKB-KW"/>
</dbReference>
<keyword evidence="4 8" id="KW-0547">Nucleotide-binding</keyword>
<dbReference type="NCBIfam" id="TIGR00938">
    <property type="entry name" value="thrB_alt"/>
    <property type="match status" value="1"/>
</dbReference>
<dbReference type="Gene3D" id="3.90.1200.10">
    <property type="match status" value="1"/>
</dbReference>
<comment type="pathway">
    <text evidence="8">Amino-acid biosynthesis; L-threonine biosynthesis; L-threonine from L-aspartate: step 4/5.</text>
</comment>
<evidence type="ECO:0000256" key="2">
    <source>
        <dbReference type="ARBA" id="ARBA00022679"/>
    </source>
</evidence>
<dbReference type="AlphaFoldDB" id="A0A1Y0I3K1"/>
<dbReference type="GO" id="GO:0009088">
    <property type="term" value="P:threonine biosynthetic process"/>
    <property type="evidence" value="ECO:0007669"/>
    <property type="project" value="UniProtKB-UniRule"/>
</dbReference>
<evidence type="ECO:0000259" key="10">
    <source>
        <dbReference type="Pfam" id="PF01636"/>
    </source>
</evidence>
<dbReference type="InterPro" id="IPR050249">
    <property type="entry name" value="Pseudomonas-type_ThrB"/>
</dbReference>
<proteinExistence type="inferred from homology"/>
<dbReference type="OrthoDB" id="9777460at2"/>
<comment type="catalytic activity">
    <reaction evidence="8">
        <text>L-homoserine + ATP = O-phospho-L-homoserine + ADP + H(+)</text>
        <dbReference type="Rhea" id="RHEA:13985"/>
        <dbReference type="ChEBI" id="CHEBI:15378"/>
        <dbReference type="ChEBI" id="CHEBI:30616"/>
        <dbReference type="ChEBI" id="CHEBI:57476"/>
        <dbReference type="ChEBI" id="CHEBI:57590"/>
        <dbReference type="ChEBI" id="CHEBI:456216"/>
        <dbReference type="EC" id="2.7.1.39"/>
    </reaction>
</comment>
<dbReference type="PANTHER" id="PTHR21064">
    <property type="entry name" value="AMINOGLYCOSIDE PHOSPHOTRANSFERASE DOMAIN-CONTAINING PROTEIN-RELATED"/>
    <property type="match status" value="1"/>
</dbReference>
<evidence type="ECO:0000256" key="8">
    <source>
        <dbReference type="HAMAP-Rule" id="MF_00301"/>
    </source>
</evidence>
<comment type="similarity">
    <text evidence="7 8">Belongs to the pseudomonas-type ThrB family.</text>
</comment>
<dbReference type="RefSeq" id="WP_087460195.1">
    <property type="nucleotide sequence ID" value="NZ_CP021425.1"/>
</dbReference>
<dbReference type="PANTHER" id="PTHR21064:SF6">
    <property type="entry name" value="AMINOGLYCOSIDE PHOSPHOTRANSFERASE DOMAIN-CONTAINING PROTEIN"/>
    <property type="match status" value="1"/>
</dbReference>
<keyword evidence="3 8" id="KW-0791">Threonine biosynthesis</keyword>
<evidence type="ECO:0000256" key="5">
    <source>
        <dbReference type="ARBA" id="ARBA00022777"/>
    </source>
</evidence>
<keyword evidence="2 8" id="KW-0808">Transferase</keyword>
<name>A0A1Y0I3K1_9GAMM</name>
<dbReference type="CDD" id="cd05153">
    <property type="entry name" value="HomoserineK_II"/>
    <property type="match status" value="1"/>
</dbReference>
<dbReference type="Proteomes" id="UP000196027">
    <property type="component" value="Chromosome"/>
</dbReference>
<dbReference type="Gene3D" id="3.30.200.20">
    <property type="entry name" value="Phosphorylase Kinase, domain 1"/>
    <property type="match status" value="1"/>
</dbReference>
<evidence type="ECO:0000256" key="6">
    <source>
        <dbReference type="ARBA" id="ARBA00022840"/>
    </source>
</evidence>
<protein>
    <recommendedName>
        <fullName evidence="8 9">Homoserine kinase</fullName>
        <shortName evidence="8">HK</shortName>
        <shortName evidence="8">HSK</shortName>
        <ecNumber evidence="8 9">2.7.1.39</ecNumber>
    </recommendedName>
</protein>
<evidence type="ECO:0000256" key="3">
    <source>
        <dbReference type="ARBA" id="ARBA00022697"/>
    </source>
</evidence>
<keyword evidence="6 8" id="KW-0067">ATP-binding</keyword>
<dbReference type="InterPro" id="IPR005280">
    <property type="entry name" value="Homoserine_kinase_II"/>
</dbReference>
<gene>
    <name evidence="8" type="primary">thrB</name>
    <name evidence="11" type="ORF">OLMES_0965</name>
</gene>
<dbReference type="EMBL" id="CP021425">
    <property type="protein sequence ID" value="ARU55052.1"/>
    <property type="molecule type" value="Genomic_DNA"/>
</dbReference>
<dbReference type="UniPathway" id="UPA00050">
    <property type="reaction ID" value="UER00064"/>
</dbReference>
<evidence type="ECO:0000313" key="11">
    <source>
        <dbReference type="EMBL" id="ARU55052.1"/>
    </source>
</evidence>
<evidence type="ECO:0000256" key="1">
    <source>
        <dbReference type="ARBA" id="ARBA00022605"/>
    </source>
</evidence>
<accession>A0A1Y0I3K1</accession>
<dbReference type="SUPFAM" id="SSF56112">
    <property type="entry name" value="Protein kinase-like (PK-like)"/>
    <property type="match status" value="1"/>
</dbReference>
<evidence type="ECO:0000256" key="9">
    <source>
        <dbReference type="NCBIfam" id="TIGR00938"/>
    </source>
</evidence>
<dbReference type="HAMAP" id="MF_00301">
    <property type="entry name" value="Homoser_kinase_2"/>
    <property type="match status" value="1"/>
</dbReference>
<keyword evidence="12" id="KW-1185">Reference proteome</keyword>
<keyword evidence="1 8" id="KW-0028">Amino-acid biosynthesis</keyword>
<evidence type="ECO:0000256" key="4">
    <source>
        <dbReference type="ARBA" id="ARBA00022741"/>
    </source>
</evidence>
<dbReference type="InterPro" id="IPR011009">
    <property type="entry name" value="Kinase-like_dom_sf"/>
</dbReference>
<dbReference type="Pfam" id="PF01636">
    <property type="entry name" value="APH"/>
    <property type="match status" value="1"/>
</dbReference>